<comment type="caution">
    <text evidence="2">The sequence shown here is derived from an EMBL/GenBank/DDBJ whole genome shotgun (WGS) entry which is preliminary data.</text>
</comment>
<sequence length="119" mass="13015">MTEHEAGWPPEDIELALDDDSEIDGDSEEIYDTKGNRITDQYVDAAVADVHRAIAEGRVPVPTGRGGRPSLTGDAAHSPRVSFRVPEELRERAKTRAAQEGKTISALAREAFEQFLRAG</sequence>
<proteinExistence type="predicted"/>
<dbReference type="AlphaFoldDB" id="A0A7X0ICK6"/>
<gene>
    <name evidence="2" type="ORF">BJ992_002163</name>
</gene>
<protein>
    <recommendedName>
        <fullName evidence="4">Ribbon-helix-helix protein, CopG family</fullName>
    </recommendedName>
</protein>
<organism evidence="2 3">
    <name type="scientific">Sphaerisporangium rubeum</name>
    <dbReference type="NCBI Taxonomy" id="321317"/>
    <lineage>
        <taxon>Bacteria</taxon>
        <taxon>Bacillati</taxon>
        <taxon>Actinomycetota</taxon>
        <taxon>Actinomycetes</taxon>
        <taxon>Streptosporangiales</taxon>
        <taxon>Streptosporangiaceae</taxon>
        <taxon>Sphaerisporangium</taxon>
    </lineage>
</organism>
<evidence type="ECO:0000313" key="2">
    <source>
        <dbReference type="EMBL" id="MBB6472732.1"/>
    </source>
</evidence>
<keyword evidence="3" id="KW-1185">Reference proteome</keyword>
<feature type="compositionally biased region" description="Acidic residues" evidence="1">
    <location>
        <begin position="11"/>
        <end position="30"/>
    </location>
</feature>
<dbReference type="InterPro" id="IPR010985">
    <property type="entry name" value="Ribbon_hlx_hlx"/>
</dbReference>
<evidence type="ECO:0000313" key="3">
    <source>
        <dbReference type="Proteomes" id="UP000555564"/>
    </source>
</evidence>
<name>A0A7X0ICK6_9ACTN</name>
<dbReference type="RefSeq" id="WP_184980040.1">
    <property type="nucleotide sequence ID" value="NZ_BAAALO010000036.1"/>
</dbReference>
<dbReference type="EMBL" id="JACHIU010000001">
    <property type="protein sequence ID" value="MBB6472732.1"/>
    <property type="molecule type" value="Genomic_DNA"/>
</dbReference>
<reference evidence="2 3" key="1">
    <citation type="submission" date="2020-08" db="EMBL/GenBank/DDBJ databases">
        <title>Sequencing the genomes of 1000 actinobacteria strains.</title>
        <authorList>
            <person name="Klenk H.-P."/>
        </authorList>
    </citation>
    <scope>NUCLEOTIDE SEQUENCE [LARGE SCALE GENOMIC DNA]</scope>
    <source>
        <strain evidence="2 3">DSM 44936</strain>
    </source>
</reference>
<dbReference type="GO" id="GO:0006355">
    <property type="term" value="P:regulation of DNA-templated transcription"/>
    <property type="evidence" value="ECO:0007669"/>
    <property type="project" value="InterPro"/>
</dbReference>
<evidence type="ECO:0008006" key="4">
    <source>
        <dbReference type="Google" id="ProtNLM"/>
    </source>
</evidence>
<dbReference type="CDD" id="cd21631">
    <property type="entry name" value="RHH_CopG_NikR-like"/>
    <property type="match status" value="1"/>
</dbReference>
<feature type="region of interest" description="Disordered" evidence="1">
    <location>
        <begin position="58"/>
        <end position="84"/>
    </location>
</feature>
<evidence type="ECO:0000256" key="1">
    <source>
        <dbReference type="SAM" id="MobiDB-lite"/>
    </source>
</evidence>
<feature type="region of interest" description="Disordered" evidence="1">
    <location>
        <begin position="1"/>
        <end position="34"/>
    </location>
</feature>
<dbReference type="Proteomes" id="UP000555564">
    <property type="component" value="Unassembled WGS sequence"/>
</dbReference>
<accession>A0A7X0ICK6</accession>
<dbReference type="SUPFAM" id="SSF47598">
    <property type="entry name" value="Ribbon-helix-helix"/>
    <property type="match status" value="1"/>
</dbReference>